<sequence length="259" mass="28783">MLSTKRRFGDIAQQAREIFRNGDLAGATKFLLFSMLNWKFPVWVKLQARRIWIRPATPDFLVAKSCFSGEFDGAIAAANPLGFQFIVDAGGYIGTSAIVLAEAFPTARIICLEPSQANFAQLCRNVAPWPNIIALKKALGPNDGIAKLIDRRTGEWGFSIVERPVDCINPELIEEVEVTSIPSLLGEFGANGIDILKLDIEGGERDLLYAEPAWLDMTRVIVAELHDRIVPGCRDAFDRATRPRSPPHYFGNKVLWLQT</sequence>
<evidence type="ECO:0000259" key="1">
    <source>
        <dbReference type="Pfam" id="PF05050"/>
    </source>
</evidence>
<dbReference type="GO" id="GO:0032259">
    <property type="term" value="P:methylation"/>
    <property type="evidence" value="ECO:0007669"/>
    <property type="project" value="UniProtKB-KW"/>
</dbReference>
<dbReference type="AlphaFoldDB" id="A0A7W8DYM7"/>
<evidence type="ECO:0000313" key="3">
    <source>
        <dbReference type="Proteomes" id="UP000542353"/>
    </source>
</evidence>
<dbReference type="PANTHER" id="PTHR36973">
    <property type="entry name" value="SLL1456 PROTEIN-RELATED"/>
    <property type="match status" value="1"/>
</dbReference>
<gene>
    <name evidence="2" type="ORF">HNR60_001752</name>
</gene>
<reference evidence="2 3" key="1">
    <citation type="submission" date="2020-08" db="EMBL/GenBank/DDBJ databases">
        <title>Genomic Encyclopedia of Type Strains, Phase IV (KMG-IV): sequencing the most valuable type-strain genomes for metagenomic binning, comparative biology and taxonomic classification.</title>
        <authorList>
            <person name="Goeker M."/>
        </authorList>
    </citation>
    <scope>NUCLEOTIDE SEQUENCE [LARGE SCALE GENOMIC DNA]</scope>
    <source>
        <strain evidence="2 3">DSM 12706</strain>
    </source>
</reference>
<dbReference type="SUPFAM" id="SSF53335">
    <property type="entry name" value="S-adenosyl-L-methionine-dependent methyltransferases"/>
    <property type="match status" value="1"/>
</dbReference>
<evidence type="ECO:0000313" key="2">
    <source>
        <dbReference type="EMBL" id="MBB5047000.1"/>
    </source>
</evidence>
<dbReference type="PANTHER" id="PTHR36973:SF4">
    <property type="entry name" value="NODULATION PROTEIN"/>
    <property type="match status" value="1"/>
</dbReference>
<accession>A0A7W8DYM7</accession>
<dbReference type="Gene3D" id="3.40.50.150">
    <property type="entry name" value="Vaccinia Virus protein VP39"/>
    <property type="match status" value="1"/>
</dbReference>
<dbReference type="Pfam" id="PF05050">
    <property type="entry name" value="Methyltransf_21"/>
    <property type="match status" value="1"/>
</dbReference>
<dbReference type="RefSeq" id="WP_184256425.1">
    <property type="nucleotide sequence ID" value="NZ_JACHIH010000008.1"/>
</dbReference>
<organism evidence="2 3">
    <name type="scientific">Rhodopseudomonas rhenobacensis</name>
    <dbReference type="NCBI Taxonomy" id="87461"/>
    <lineage>
        <taxon>Bacteria</taxon>
        <taxon>Pseudomonadati</taxon>
        <taxon>Pseudomonadota</taxon>
        <taxon>Alphaproteobacteria</taxon>
        <taxon>Hyphomicrobiales</taxon>
        <taxon>Nitrobacteraceae</taxon>
        <taxon>Rhodopseudomonas</taxon>
    </lineage>
</organism>
<dbReference type="InterPro" id="IPR029063">
    <property type="entry name" value="SAM-dependent_MTases_sf"/>
</dbReference>
<name>A0A7W8DYM7_9BRAD</name>
<proteinExistence type="predicted"/>
<dbReference type="NCBIfam" id="TIGR01444">
    <property type="entry name" value="fkbM_fam"/>
    <property type="match status" value="1"/>
</dbReference>
<feature type="domain" description="Methyltransferase FkbM" evidence="1">
    <location>
        <begin position="88"/>
        <end position="228"/>
    </location>
</feature>
<dbReference type="GO" id="GO:0008171">
    <property type="term" value="F:O-methyltransferase activity"/>
    <property type="evidence" value="ECO:0007669"/>
    <property type="project" value="TreeGrafter"/>
</dbReference>
<keyword evidence="3" id="KW-1185">Reference proteome</keyword>
<keyword evidence="2" id="KW-0489">Methyltransferase</keyword>
<dbReference type="Proteomes" id="UP000542353">
    <property type="component" value="Unassembled WGS sequence"/>
</dbReference>
<dbReference type="InterPro" id="IPR006342">
    <property type="entry name" value="FkbM_mtfrase"/>
</dbReference>
<keyword evidence="2" id="KW-0808">Transferase</keyword>
<protein>
    <submittedName>
        <fullName evidence="2">FkbM family methyltransferase</fullName>
    </submittedName>
</protein>
<dbReference type="EMBL" id="JACHIH010000008">
    <property type="protein sequence ID" value="MBB5047000.1"/>
    <property type="molecule type" value="Genomic_DNA"/>
</dbReference>
<comment type="caution">
    <text evidence="2">The sequence shown here is derived from an EMBL/GenBank/DDBJ whole genome shotgun (WGS) entry which is preliminary data.</text>
</comment>
<dbReference type="InterPro" id="IPR053188">
    <property type="entry name" value="FkbM_Methyltransferase"/>
</dbReference>